<dbReference type="AlphaFoldDB" id="A0A4R0J7Z0"/>
<evidence type="ECO:0008006" key="4">
    <source>
        <dbReference type="Google" id="ProtNLM"/>
    </source>
</evidence>
<accession>A0A4R0J7Z0</accession>
<name>A0A4R0J7Z0_9ACTN</name>
<dbReference type="RefSeq" id="WP_131496205.1">
    <property type="nucleotide sequence ID" value="NZ_SJKC01000001.1"/>
</dbReference>
<evidence type="ECO:0000313" key="3">
    <source>
        <dbReference type="Proteomes" id="UP000294225"/>
    </source>
</evidence>
<dbReference type="EMBL" id="SJKC01000001">
    <property type="protein sequence ID" value="TCC42239.1"/>
    <property type="molecule type" value="Genomic_DNA"/>
</dbReference>
<protein>
    <recommendedName>
        <fullName evidence="4">RelA/SpoT domain-containing protein</fullName>
    </recommendedName>
</protein>
<evidence type="ECO:0000256" key="1">
    <source>
        <dbReference type="SAM" id="MobiDB-lite"/>
    </source>
</evidence>
<reference evidence="2 3" key="1">
    <citation type="submission" date="2019-02" db="EMBL/GenBank/DDBJ databases">
        <title>Kribbella capetownensis sp. nov. and Kribbella speibonae sp. nov., isolated from soil.</title>
        <authorList>
            <person name="Curtis S.M."/>
            <person name="Norton I."/>
            <person name="Everest G.J."/>
            <person name="Meyers P.R."/>
        </authorList>
    </citation>
    <scope>NUCLEOTIDE SEQUENCE [LARGE SCALE GENOMIC DNA]</scope>
    <source>
        <strain evidence="2 3">YM55</strain>
    </source>
</reference>
<dbReference type="Proteomes" id="UP000294225">
    <property type="component" value="Unassembled WGS sequence"/>
</dbReference>
<organism evidence="2 3">
    <name type="scientific">Kribbella speibonae</name>
    <dbReference type="NCBI Taxonomy" id="1572660"/>
    <lineage>
        <taxon>Bacteria</taxon>
        <taxon>Bacillati</taxon>
        <taxon>Actinomycetota</taxon>
        <taxon>Actinomycetes</taxon>
        <taxon>Propionibacteriales</taxon>
        <taxon>Kribbellaceae</taxon>
        <taxon>Kribbella</taxon>
    </lineage>
</organism>
<feature type="compositionally biased region" description="Basic and acidic residues" evidence="1">
    <location>
        <begin position="262"/>
        <end position="271"/>
    </location>
</feature>
<feature type="compositionally biased region" description="Basic and acidic residues" evidence="1">
    <location>
        <begin position="198"/>
        <end position="209"/>
    </location>
</feature>
<evidence type="ECO:0000313" key="2">
    <source>
        <dbReference type="EMBL" id="TCC42239.1"/>
    </source>
</evidence>
<gene>
    <name evidence="2" type="ORF">E0H92_11620</name>
</gene>
<sequence length="271" mass="30010">MPGTPPLPPTPKSLHQALNATRPLIWDDVSASTDEISSRYGPEATERSLHLLEQAAAVEPIVTDQFLDSLPSGTMPYQLDRRVKSPESLARKIADWTDAGRHLPIDDILRYTAVAENPDELVAAARRTVDELNSHDWHVRTAMHSYTEGSRYKGLHAGMTISGCPRVEVQFHSVASAKVKEMTTPWYEIERSATATLEERAEARQRSVEASKTLKPPQGIDELTKLGGTRVQVNNYSDSRLRPVSEGRGAPQGEQQRSHNTTLDKTDGIAR</sequence>
<comment type="caution">
    <text evidence="2">The sequence shown here is derived from an EMBL/GenBank/DDBJ whole genome shotgun (WGS) entry which is preliminary data.</text>
</comment>
<feature type="region of interest" description="Disordered" evidence="1">
    <location>
        <begin position="198"/>
        <end position="271"/>
    </location>
</feature>
<proteinExistence type="predicted"/>